<gene>
    <name evidence="4" type="ORF">KL86DPRO_10840</name>
</gene>
<accession>A0A212J759</accession>
<evidence type="ECO:0000313" key="4">
    <source>
        <dbReference type="EMBL" id="SBV95267.1"/>
    </source>
</evidence>
<dbReference type="PROSITE" id="PS51724">
    <property type="entry name" value="SPOR"/>
    <property type="match status" value="1"/>
</dbReference>
<feature type="region of interest" description="Disordered" evidence="1">
    <location>
        <begin position="1"/>
        <end position="27"/>
    </location>
</feature>
<dbReference type="InterPro" id="IPR036680">
    <property type="entry name" value="SPOR-like_sf"/>
</dbReference>
<dbReference type="InterPro" id="IPR007730">
    <property type="entry name" value="SPOR-like_dom"/>
</dbReference>
<evidence type="ECO:0000259" key="3">
    <source>
        <dbReference type="PROSITE" id="PS51724"/>
    </source>
</evidence>
<feature type="region of interest" description="Disordered" evidence="1">
    <location>
        <begin position="116"/>
        <end position="170"/>
    </location>
</feature>
<dbReference type="PANTHER" id="PTHR38687">
    <property type="entry name" value="CELL DIVISION PROTEIN DEDD-RELATED"/>
    <property type="match status" value="1"/>
</dbReference>
<keyword evidence="2" id="KW-1133">Transmembrane helix</keyword>
<dbReference type="InterPro" id="IPR052521">
    <property type="entry name" value="Cell_div_SPOR-domain"/>
</dbReference>
<feature type="domain" description="SPOR" evidence="3">
    <location>
        <begin position="172"/>
        <end position="250"/>
    </location>
</feature>
<dbReference type="Pfam" id="PF05036">
    <property type="entry name" value="SPOR"/>
    <property type="match status" value="1"/>
</dbReference>
<keyword evidence="2" id="KW-0472">Membrane</keyword>
<name>A0A212J759_9DELT</name>
<dbReference type="Gene3D" id="3.30.70.1070">
    <property type="entry name" value="Sporulation related repeat"/>
    <property type="match status" value="1"/>
</dbReference>
<dbReference type="SUPFAM" id="SSF110997">
    <property type="entry name" value="Sporulation related repeat"/>
    <property type="match status" value="1"/>
</dbReference>
<dbReference type="AlphaFoldDB" id="A0A212J759"/>
<dbReference type="PANTHER" id="PTHR38687:SF1">
    <property type="entry name" value="CELL DIVISION PROTEIN DEDD"/>
    <property type="match status" value="1"/>
</dbReference>
<feature type="transmembrane region" description="Helical" evidence="2">
    <location>
        <begin position="43"/>
        <end position="64"/>
    </location>
</feature>
<keyword evidence="2" id="KW-0812">Transmembrane</keyword>
<dbReference type="GO" id="GO:0042834">
    <property type="term" value="F:peptidoglycan binding"/>
    <property type="evidence" value="ECO:0007669"/>
    <property type="project" value="InterPro"/>
</dbReference>
<protein>
    <recommendedName>
        <fullName evidence="3">SPOR domain-containing protein</fullName>
    </recommendedName>
</protein>
<organism evidence="4">
    <name type="scientific">uncultured delta proteobacterium</name>
    <dbReference type="NCBI Taxonomy" id="34034"/>
    <lineage>
        <taxon>Bacteria</taxon>
        <taxon>Deltaproteobacteria</taxon>
        <taxon>environmental samples</taxon>
    </lineage>
</organism>
<reference evidence="4" key="1">
    <citation type="submission" date="2016-04" db="EMBL/GenBank/DDBJ databases">
        <authorList>
            <person name="Evans L.H."/>
            <person name="Alamgir A."/>
            <person name="Owens N."/>
            <person name="Weber N.D."/>
            <person name="Virtaneva K."/>
            <person name="Barbian K."/>
            <person name="Babar A."/>
            <person name="Rosenke K."/>
        </authorList>
    </citation>
    <scope>NUCLEOTIDE SEQUENCE</scope>
    <source>
        <strain evidence="4">86</strain>
    </source>
</reference>
<dbReference type="GO" id="GO:0030428">
    <property type="term" value="C:cell septum"/>
    <property type="evidence" value="ECO:0007669"/>
    <property type="project" value="TreeGrafter"/>
</dbReference>
<sequence length="255" mass="27503">MSQSPQNRDDRAAGTPPKTNAPQARRASFRDKKITVTLSLPKAVFGVFFSLFVLIWVFIFGVMLGRGHNPEDVVPELAKVMPTPAAPAAPANTPADATINDVLTSQDLKYHDTLKSKDPVEKPRPPAPVQQAAPPQPAAPAKPQTPPPVAPKPAQQTPAPKPAPALQKEDQDKTVYNYVYQVAAFNNSAAAQAMQKKLQDGGVASRITQTESGGTVWYRLLVSFKGKPEETRELRAKLAPYGISTIILRGKTPAK</sequence>
<evidence type="ECO:0000256" key="2">
    <source>
        <dbReference type="SAM" id="Phobius"/>
    </source>
</evidence>
<dbReference type="GO" id="GO:0032153">
    <property type="term" value="C:cell division site"/>
    <property type="evidence" value="ECO:0007669"/>
    <property type="project" value="TreeGrafter"/>
</dbReference>
<dbReference type="GO" id="GO:0032506">
    <property type="term" value="P:cytokinetic process"/>
    <property type="evidence" value="ECO:0007669"/>
    <property type="project" value="TreeGrafter"/>
</dbReference>
<evidence type="ECO:0000256" key="1">
    <source>
        <dbReference type="SAM" id="MobiDB-lite"/>
    </source>
</evidence>
<dbReference type="EMBL" id="FLUQ01000001">
    <property type="protein sequence ID" value="SBV95267.1"/>
    <property type="molecule type" value="Genomic_DNA"/>
</dbReference>
<feature type="compositionally biased region" description="Pro residues" evidence="1">
    <location>
        <begin position="134"/>
        <end position="151"/>
    </location>
</feature>
<proteinExistence type="predicted"/>